<dbReference type="InterPro" id="IPR016156">
    <property type="entry name" value="FAD/NAD-linked_Rdtase_dimer_sf"/>
</dbReference>
<dbReference type="InterPro" id="IPR023753">
    <property type="entry name" value="FAD/NAD-binding_dom"/>
</dbReference>
<dbReference type="FunFam" id="3.30.390.30:FF:000001">
    <property type="entry name" value="Dihydrolipoyl dehydrogenase"/>
    <property type="match status" value="1"/>
</dbReference>
<evidence type="ECO:0000259" key="6">
    <source>
        <dbReference type="Pfam" id="PF02852"/>
    </source>
</evidence>
<dbReference type="GO" id="GO:0003955">
    <property type="term" value="F:NAD(P)H dehydrogenase (quinone) activity"/>
    <property type="evidence" value="ECO:0007669"/>
    <property type="project" value="TreeGrafter"/>
</dbReference>
<dbReference type="GO" id="GO:0050660">
    <property type="term" value="F:flavin adenine dinucleotide binding"/>
    <property type="evidence" value="ECO:0007669"/>
    <property type="project" value="TreeGrafter"/>
</dbReference>
<evidence type="ECO:0000256" key="5">
    <source>
        <dbReference type="ARBA" id="ARBA00023002"/>
    </source>
</evidence>
<dbReference type="EMBL" id="JX684074">
    <property type="protein sequence ID" value="AGF92845.1"/>
    <property type="molecule type" value="Genomic_DNA"/>
</dbReference>
<dbReference type="PRINTS" id="PR00368">
    <property type="entry name" value="FADPNR"/>
</dbReference>
<dbReference type="Pfam" id="PF02852">
    <property type="entry name" value="Pyr_redox_dim"/>
    <property type="match status" value="1"/>
</dbReference>
<accession>M1PP31</accession>
<comment type="cofactor">
    <cofactor evidence="1">
        <name>FAD</name>
        <dbReference type="ChEBI" id="CHEBI:57692"/>
    </cofactor>
</comment>
<protein>
    <submittedName>
        <fullName evidence="8">Pyridine nucleotide-disulfide oxidoreductase dimerization region</fullName>
    </submittedName>
</protein>
<dbReference type="PANTHER" id="PTHR43014:SF2">
    <property type="entry name" value="MERCURIC REDUCTASE"/>
    <property type="match status" value="1"/>
</dbReference>
<dbReference type="Gene3D" id="3.30.390.30">
    <property type="match status" value="1"/>
</dbReference>
<dbReference type="InterPro" id="IPR036188">
    <property type="entry name" value="FAD/NAD-bd_sf"/>
</dbReference>
<sequence length="477" mass="52057">MAIFLNQEVKMSTKERDSKYDAIVIGSGQGGTPLATYLAEQGMETALIEKEHVGGTCVNEGCTPTKTMIASARVAHVAGRSDDYGVHTGDTQVDLAEVRERKRDIVEKFREGNLKGIKNQSQLDLIRGTASFADSREIKIELESGSSKLVRAEKIFIDTGARPAAPPIEGLESVDYLDSTSIMELGETPEKLLIIGGGYIGVEFGQAFRRFGSKVTLFQRSSQLLPHEDEDIAGEIKGILEEEGVNVKLNHDVRRVEETEKGKRRLVATGPEGENDHEGTHLLVAAGRAPNTEELNLENTGVRTTERGYVKVNERLETDQSGVYALGDVKGGPAFTHISYDDFRILRDNLFEGGSRNTENRLVPYTLFTDPQLGRVGLTEKEAREKGYEIKIATMPMSGVARALEVDESRGIMKVVVDGETEEILGAAILGIEGGEIASAIQIAMMGNLSYKKLKEGIFAHPTLAESLNNLFSGKLE</sequence>
<gene>
    <name evidence="8" type="ORF">FLSS-2_0006</name>
</gene>
<evidence type="ECO:0000256" key="3">
    <source>
        <dbReference type="ARBA" id="ARBA00022630"/>
    </source>
</evidence>
<evidence type="ECO:0000256" key="4">
    <source>
        <dbReference type="ARBA" id="ARBA00022827"/>
    </source>
</evidence>
<dbReference type="InterPro" id="IPR001100">
    <property type="entry name" value="Pyr_nuc-diS_OxRdtase"/>
</dbReference>
<dbReference type="SUPFAM" id="SSF51905">
    <property type="entry name" value="FAD/NAD(P)-binding domain"/>
    <property type="match status" value="1"/>
</dbReference>
<dbReference type="SUPFAM" id="SSF55424">
    <property type="entry name" value="FAD/NAD-linked reductases, dimerisation (C-terminal) domain"/>
    <property type="match status" value="1"/>
</dbReference>
<comment type="similarity">
    <text evidence="2">Belongs to the class-I pyridine nucleotide-disulfide oxidoreductase family.</text>
</comment>
<evidence type="ECO:0000313" key="8">
    <source>
        <dbReference type="EMBL" id="AGF92845.1"/>
    </source>
</evidence>
<dbReference type="InterPro" id="IPR004099">
    <property type="entry name" value="Pyr_nucl-diS_OxRdtase_dimer"/>
</dbReference>
<dbReference type="Pfam" id="PF07992">
    <property type="entry name" value="Pyr_redox_2"/>
    <property type="match status" value="1"/>
</dbReference>
<evidence type="ECO:0000256" key="1">
    <source>
        <dbReference type="ARBA" id="ARBA00001974"/>
    </source>
</evidence>
<name>M1PP31_9ZZZZ</name>
<dbReference type="PRINTS" id="PR00411">
    <property type="entry name" value="PNDRDTASEI"/>
</dbReference>
<proteinExistence type="inferred from homology"/>
<evidence type="ECO:0000256" key="2">
    <source>
        <dbReference type="ARBA" id="ARBA00007532"/>
    </source>
</evidence>
<feature type="domain" description="FAD/NAD(P)-binding" evidence="7">
    <location>
        <begin position="20"/>
        <end position="339"/>
    </location>
</feature>
<organism evidence="8">
    <name type="scientific">uncultured organism</name>
    <dbReference type="NCBI Taxonomy" id="155900"/>
    <lineage>
        <taxon>unclassified sequences</taxon>
        <taxon>environmental samples</taxon>
    </lineage>
</organism>
<dbReference type="PIRSF" id="PIRSF000350">
    <property type="entry name" value="Mercury_reductase_MerA"/>
    <property type="match status" value="1"/>
</dbReference>
<evidence type="ECO:0000259" key="7">
    <source>
        <dbReference type="Pfam" id="PF07992"/>
    </source>
</evidence>
<dbReference type="AlphaFoldDB" id="M1PP31"/>
<feature type="domain" description="Pyridine nucleotide-disulphide oxidoreductase dimerisation" evidence="6">
    <location>
        <begin position="363"/>
        <end position="470"/>
    </location>
</feature>
<dbReference type="PANTHER" id="PTHR43014">
    <property type="entry name" value="MERCURIC REDUCTASE"/>
    <property type="match status" value="1"/>
</dbReference>
<dbReference type="Gene3D" id="3.50.50.60">
    <property type="entry name" value="FAD/NAD(P)-binding domain"/>
    <property type="match status" value="2"/>
</dbReference>
<keyword evidence="4" id="KW-0274">FAD</keyword>
<keyword evidence="5" id="KW-0560">Oxidoreductase</keyword>
<keyword evidence="3" id="KW-0285">Flavoprotein</keyword>
<reference evidence="8" key="1">
    <citation type="journal article" date="2013" name="Syst. Appl. Microbiol.">
        <title>New insights into the archaeal diversity of a hypersaline microbial mat obtained by a metagenomic approach.</title>
        <authorList>
            <person name="Lopez-Lopez A."/>
            <person name="Richter M."/>
            <person name="Pena A."/>
            <person name="Tamames J."/>
            <person name="Rossello-Mora R."/>
        </authorList>
    </citation>
    <scope>NUCLEOTIDE SEQUENCE</scope>
</reference>